<feature type="compositionally biased region" description="Basic and acidic residues" evidence="1">
    <location>
        <begin position="215"/>
        <end position="225"/>
    </location>
</feature>
<organism evidence="3 4">
    <name type="scientific">Acanthocheilonema viteae</name>
    <name type="common">Filarial nematode worm</name>
    <name type="synonym">Dipetalonema viteae</name>
    <dbReference type="NCBI Taxonomy" id="6277"/>
    <lineage>
        <taxon>Eukaryota</taxon>
        <taxon>Metazoa</taxon>
        <taxon>Ecdysozoa</taxon>
        <taxon>Nematoda</taxon>
        <taxon>Chromadorea</taxon>
        <taxon>Rhabditida</taxon>
        <taxon>Spirurina</taxon>
        <taxon>Spiruromorpha</taxon>
        <taxon>Filarioidea</taxon>
        <taxon>Onchocercidae</taxon>
        <taxon>Acanthocheilonema</taxon>
    </lineage>
</organism>
<keyword evidence="2" id="KW-1133">Transmembrane helix</keyword>
<evidence type="ECO:0000256" key="1">
    <source>
        <dbReference type="SAM" id="MobiDB-lite"/>
    </source>
</evidence>
<gene>
    <name evidence="3" type="ORF">NAV_LOCUS6355</name>
</gene>
<sequence length="256" mass="28470">MKNVWVGYVVPGSDDVADIVERRLQGRRGGGQRRRWVILLMLLAGAGRCLIRPRSVSGVPAPKKILGINAKLSVLLTFPTAAFLFFSWTTLLSVCVCVYVYVEAPLIWHLGFNESEEIQEIDYVEAEVESTDTVEPHLDELFGEKLLIAKFCLADTLNKPPSHSNMAITGSDEITVPPGTVFNKHAKRHTSVILRNIGKNTSKTQQSLQSATVKMDGDDSSKRPDSVSSQQTFVLENSRRRPLVARDPFKIGFVFK</sequence>
<evidence type="ECO:0000313" key="3">
    <source>
        <dbReference type="EMBL" id="VBB31564.1"/>
    </source>
</evidence>
<keyword evidence="4" id="KW-1185">Reference proteome</keyword>
<proteinExistence type="predicted"/>
<dbReference type="AlphaFoldDB" id="A0A498SI88"/>
<protein>
    <submittedName>
        <fullName evidence="3">Uncharacterized protein</fullName>
    </submittedName>
</protein>
<dbReference type="OrthoDB" id="193023at2759"/>
<reference evidence="3 4" key="1">
    <citation type="submission" date="2018-08" db="EMBL/GenBank/DDBJ databases">
        <authorList>
            <person name="Laetsch R D."/>
            <person name="Stevens L."/>
            <person name="Kumar S."/>
            <person name="Blaxter L. M."/>
        </authorList>
    </citation>
    <scope>NUCLEOTIDE SEQUENCE [LARGE SCALE GENOMIC DNA]</scope>
</reference>
<evidence type="ECO:0000256" key="2">
    <source>
        <dbReference type="SAM" id="Phobius"/>
    </source>
</evidence>
<dbReference type="Proteomes" id="UP000276991">
    <property type="component" value="Unassembled WGS sequence"/>
</dbReference>
<feature type="region of interest" description="Disordered" evidence="1">
    <location>
        <begin position="204"/>
        <end position="234"/>
    </location>
</feature>
<dbReference type="EMBL" id="UPTC01001285">
    <property type="protein sequence ID" value="VBB31564.1"/>
    <property type="molecule type" value="Genomic_DNA"/>
</dbReference>
<name>A0A498SI88_ACAVI</name>
<dbReference type="STRING" id="6277.A0A498SI88"/>
<keyword evidence="2" id="KW-0472">Membrane</keyword>
<feature type="transmembrane region" description="Helical" evidence="2">
    <location>
        <begin position="72"/>
        <end position="102"/>
    </location>
</feature>
<accession>A0A498SI88</accession>
<evidence type="ECO:0000313" key="4">
    <source>
        <dbReference type="Proteomes" id="UP000276991"/>
    </source>
</evidence>
<keyword evidence="2" id="KW-0812">Transmembrane</keyword>